<dbReference type="OrthoDB" id="9793236at2"/>
<dbReference type="PROSITE" id="PS50878">
    <property type="entry name" value="RT_POL"/>
    <property type="match status" value="1"/>
</dbReference>
<keyword evidence="3" id="KW-0808">Transferase</keyword>
<dbReference type="PANTHER" id="PTHR34047:SF8">
    <property type="entry name" value="PROTEIN YKFC"/>
    <property type="match status" value="1"/>
</dbReference>
<sequence length="629" mass="72329">MADALWKKAIEQKSLEAGWHLTRSELRADFFNDFYYQQAFANFLAPQISELQRALAAGTYSPRPLRATPVPKSHLSTRPGSVIPLRDRILLWSVVRTIAEQVYSTLNSKVYSYNLKEHPKQGELFRESDVLSLPFLKKKDISAELDPFEAWYNLWPDFEDRTKEAIGEGYKFLVVSDIAAYFENINLEILSHQLMVHLKNEPKICNLLHDIFRNWTTRTHTGTKAQRGIPQGSGVCGFFGNIYLMPVDEAFQEFSEQNSCLYIRYMDDVRIFCKDVTTARKAAFLLEDETRALHLNLQSAKTKILEEKPSDKQITNYLFDDRVDELVALREALDKKGIEPKNLKLRLSEISRKTPANPESKKLHRVKGPTNNLTDRALRLWMNLCIESDDPTYIETLLQHIRTNPDQRISRIFLNTCKTFPRHSKLGNNIVSFLNSEANIHLQQEAELLRAARYLSAVPDDLWKRALSHVRVGTKDFGLRSQSLLLLGMRSHSNSVLDLARRKLSDEKDIIVQPYYMAVLGQLDGEDRQDISQSFLRSANQHCHEFGILLTDLDSNIGVLKGWLDFVMRNDDRICDWQGVLWYLAGSQNAETTAEVHFRIVQRLKSAGGRTMLRVRLAAIRNKLSARFA</sequence>
<evidence type="ECO:0000313" key="3">
    <source>
        <dbReference type="EMBL" id="SMQ70962.1"/>
    </source>
</evidence>
<accession>A0A1Y6FDR2</accession>
<keyword evidence="3" id="KW-0695">RNA-directed DNA polymerase</keyword>
<dbReference type="AlphaFoldDB" id="A0A1Y6FDR2"/>
<dbReference type="PANTHER" id="PTHR34047">
    <property type="entry name" value="NUCLEAR INTRON MATURASE 1, MITOCHONDRIAL-RELATED"/>
    <property type="match status" value="1"/>
</dbReference>
<dbReference type="InterPro" id="IPR043502">
    <property type="entry name" value="DNA/RNA_pol_sf"/>
</dbReference>
<name>A0A1Y6FDR2_9HYPH</name>
<dbReference type="RefSeq" id="WP_086470195.1">
    <property type="nucleotide sequence ID" value="NZ_FXWK01000001.1"/>
</dbReference>
<dbReference type="CDD" id="cd01646">
    <property type="entry name" value="RT_Bac_retron_I"/>
    <property type="match status" value="1"/>
</dbReference>
<reference evidence="4" key="1">
    <citation type="submission" date="2017-04" db="EMBL/GenBank/DDBJ databases">
        <authorList>
            <person name="Varghese N."/>
            <person name="Submissions S."/>
        </authorList>
    </citation>
    <scope>NUCLEOTIDE SEQUENCE [LARGE SCALE GENOMIC DNA]</scope>
</reference>
<keyword evidence="4" id="KW-1185">Reference proteome</keyword>
<keyword evidence="3" id="KW-0548">Nucleotidyltransferase</keyword>
<proteinExistence type="inferred from homology"/>
<evidence type="ECO:0000256" key="1">
    <source>
        <dbReference type="ARBA" id="ARBA00034120"/>
    </source>
</evidence>
<evidence type="ECO:0000259" key="2">
    <source>
        <dbReference type="PROSITE" id="PS50878"/>
    </source>
</evidence>
<dbReference type="Proteomes" id="UP000194474">
    <property type="component" value="Unassembled WGS sequence"/>
</dbReference>
<dbReference type="GO" id="GO:0003964">
    <property type="term" value="F:RNA-directed DNA polymerase activity"/>
    <property type="evidence" value="ECO:0007669"/>
    <property type="project" value="UniProtKB-KW"/>
</dbReference>
<comment type="similarity">
    <text evidence="1">Belongs to the bacterial reverse transcriptase family.</text>
</comment>
<gene>
    <name evidence="3" type="ORF">SAMN06295905_1922</name>
</gene>
<dbReference type="SUPFAM" id="SSF56672">
    <property type="entry name" value="DNA/RNA polymerases"/>
    <property type="match status" value="1"/>
</dbReference>
<protein>
    <submittedName>
        <fullName evidence="3">Reverse transcriptase (RNA-dependent DNA polymerase)</fullName>
    </submittedName>
</protein>
<evidence type="ECO:0000313" key="4">
    <source>
        <dbReference type="Proteomes" id="UP000194474"/>
    </source>
</evidence>
<feature type="domain" description="Reverse transcriptase" evidence="2">
    <location>
        <begin position="49"/>
        <end position="340"/>
    </location>
</feature>
<dbReference type="InterPro" id="IPR051083">
    <property type="entry name" value="GrpII_Intron_Splice-Mob/Def"/>
</dbReference>
<dbReference type="EMBL" id="FXWK01000001">
    <property type="protein sequence ID" value="SMQ70962.1"/>
    <property type="molecule type" value="Genomic_DNA"/>
</dbReference>
<dbReference type="Pfam" id="PF00078">
    <property type="entry name" value="RVT_1"/>
    <property type="match status" value="1"/>
</dbReference>
<dbReference type="InterPro" id="IPR000477">
    <property type="entry name" value="RT_dom"/>
</dbReference>
<organism evidence="3 4">
    <name type="scientific">Devosia lucknowensis</name>
    <dbReference type="NCBI Taxonomy" id="1096929"/>
    <lineage>
        <taxon>Bacteria</taxon>
        <taxon>Pseudomonadati</taxon>
        <taxon>Pseudomonadota</taxon>
        <taxon>Alphaproteobacteria</taxon>
        <taxon>Hyphomicrobiales</taxon>
        <taxon>Devosiaceae</taxon>
        <taxon>Devosia</taxon>
    </lineage>
</organism>